<name>A0ABY3ENG6_9BURK</name>
<dbReference type="InterPro" id="IPR010710">
    <property type="entry name" value="DUF1289"/>
</dbReference>
<gene>
    <name evidence="2" type="ORF">FGG12_11825</name>
</gene>
<keyword evidence="3" id="KW-1185">Reference proteome</keyword>
<sequence length="81" mass="8575">MDALTDPCINICRMDLSGQFCQGCRRTPLEIGRWPRMTLLERTATLAAIAQRRNPGSNPGSDAGTPCTPCSPCNAGTGHAA</sequence>
<proteinExistence type="predicted"/>
<comment type="caution">
    <text evidence="2">The sequence shown here is derived from an EMBL/GenBank/DDBJ whole genome shotgun (WGS) entry which is preliminary data.</text>
</comment>
<evidence type="ECO:0000313" key="2">
    <source>
        <dbReference type="EMBL" id="TSP12282.1"/>
    </source>
</evidence>
<dbReference type="RefSeq" id="WP_144197867.1">
    <property type="nucleotide sequence ID" value="NZ_CAJPVH010000062.1"/>
</dbReference>
<feature type="region of interest" description="Disordered" evidence="1">
    <location>
        <begin position="51"/>
        <end position="81"/>
    </location>
</feature>
<evidence type="ECO:0000313" key="3">
    <source>
        <dbReference type="Proteomes" id="UP000318943"/>
    </source>
</evidence>
<dbReference type="Pfam" id="PF06945">
    <property type="entry name" value="DUF1289"/>
    <property type="match status" value="1"/>
</dbReference>
<accession>A0ABY3ENG6</accession>
<reference evidence="2 3" key="1">
    <citation type="submission" date="2019-05" db="EMBL/GenBank/DDBJ databases">
        <title>Whole genome sequence analysis of Cupriavidus campinensis S14E4C strain.</title>
        <authorList>
            <person name="Abbaszade G."/>
            <person name="Szabo A."/>
            <person name="Toumi M."/>
            <person name="Toth E."/>
        </authorList>
    </citation>
    <scope>NUCLEOTIDE SEQUENCE [LARGE SCALE GENOMIC DNA]</scope>
    <source>
        <strain evidence="2 3">S14E4C</strain>
    </source>
</reference>
<dbReference type="Proteomes" id="UP000318943">
    <property type="component" value="Unassembled WGS sequence"/>
</dbReference>
<protein>
    <submittedName>
        <fullName evidence="2">DUF1289 domain-containing protein</fullName>
    </submittedName>
</protein>
<dbReference type="EMBL" id="VCIZ01000006">
    <property type="protein sequence ID" value="TSP12282.1"/>
    <property type="molecule type" value="Genomic_DNA"/>
</dbReference>
<organism evidence="2 3">
    <name type="scientific">Cupriavidus campinensis</name>
    <dbReference type="NCBI Taxonomy" id="151783"/>
    <lineage>
        <taxon>Bacteria</taxon>
        <taxon>Pseudomonadati</taxon>
        <taxon>Pseudomonadota</taxon>
        <taxon>Betaproteobacteria</taxon>
        <taxon>Burkholderiales</taxon>
        <taxon>Burkholderiaceae</taxon>
        <taxon>Cupriavidus</taxon>
    </lineage>
</organism>
<evidence type="ECO:0000256" key="1">
    <source>
        <dbReference type="SAM" id="MobiDB-lite"/>
    </source>
</evidence>